<dbReference type="CDD" id="cd01879">
    <property type="entry name" value="FeoB"/>
    <property type="match status" value="1"/>
</dbReference>
<dbReference type="NCBIfam" id="TIGR00231">
    <property type="entry name" value="small_GTP"/>
    <property type="match status" value="1"/>
</dbReference>
<keyword evidence="9 16" id="KW-0408">Iron</keyword>
<accession>A0A844GA24</accession>
<protein>
    <recommendedName>
        <fullName evidence="13 16">Ferrous iron transport protein B</fullName>
    </recommendedName>
</protein>
<evidence type="ECO:0000259" key="17">
    <source>
        <dbReference type="PROSITE" id="PS51711"/>
    </source>
</evidence>
<dbReference type="InterPro" id="IPR041069">
    <property type="entry name" value="FeoB_Cyto"/>
</dbReference>
<dbReference type="Pfam" id="PF07664">
    <property type="entry name" value="FeoB_C"/>
    <property type="match status" value="1"/>
</dbReference>
<dbReference type="Pfam" id="PF07670">
    <property type="entry name" value="Gate"/>
    <property type="match status" value="2"/>
</dbReference>
<evidence type="ECO:0000256" key="8">
    <source>
        <dbReference type="ARBA" id="ARBA00022989"/>
    </source>
</evidence>
<dbReference type="RefSeq" id="WP_154420437.1">
    <property type="nucleotide sequence ID" value="NZ_DBFCGB010000166.1"/>
</dbReference>
<dbReference type="InterPro" id="IPR003373">
    <property type="entry name" value="Fe2_transport_prot-B"/>
</dbReference>
<feature type="transmembrane region" description="Helical" evidence="16">
    <location>
        <begin position="460"/>
        <end position="480"/>
    </location>
</feature>
<evidence type="ECO:0000256" key="9">
    <source>
        <dbReference type="ARBA" id="ARBA00023004"/>
    </source>
</evidence>
<dbReference type="InterPro" id="IPR011642">
    <property type="entry name" value="Gate_dom"/>
</dbReference>
<dbReference type="InterPro" id="IPR006073">
    <property type="entry name" value="GTP-bd"/>
</dbReference>
<feature type="transmembrane region" description="Helical" evidence="16">
    <location>
        <begin position="651"/>
        <end position="674"/>
    </location>
</feature>
<dbReference type="InterPro" id="IPR005225">
    <property type="entry name" value="Small_GTP-bd"/>
</dbReference>
<dbReference type="InterPro" id="IPR050860">
    <property type="entry name" value="FeoB_GTPase"/>
</dbReference>
<keyword evidence="19" id="KW-1185">Reference proteome</keyword>
<dbReference type="PANTHER" id="PTHR43185:SF1">
    <property type="entry name" value="FE(2+) TRANSPORTER FEOB"/>
    <property type="match status" value="1"/>
</dbReference>
<feature type="binding site" evidence="14">
    <location>
        <begin position="37"/>
        <end position="41"/>
    </location>
    <ligand>
        <name>GTP</name>
        <dbReference type="ChEBI" id="CHEBI:37565"/>
        <label>1</label>
    </ligand>
</feature>
<dbReference type="InterPro" id="IPR030389">
    <property type="entry name" value="G_FEOB_dom"/>
</dbReference>
<keyword evidence="15" id="KW-0460">Magnesium</keyword>
<keyword evidence="15" id="KW-0479">Metal-binding</keyword>
<dbReference type="Gene3D" id="1.10.287.1770">
    <property type="match status" value="1"/>
</dbReference>
<dbReference type="PROSITE" id="PS51711">
    <property type="entry name" value="G_FEOB"/>
    <property type="match status" value="1"/>
</dbReference>
<keyword evidence="7 14" id="KW-0547">Nucleotide-binding</keyword>
<keyword evidence="10" id="KW-0406">Ion transport</keyword>
<feature type="transmembrane region" description="Helical" evidence="16">
    <location>
        <begin position="518"/>
        <end position="536"/>
    </location>
</feature>
<feature type="transmembrane region" description="Helical" evidence="16">
    <location>
        <begin position="290"/>
        <end position="311"/>
    </location>
</feature>
<dbReference type="Gene3D" id="3.40.50.300">
    <property type="entry name" value="P-loop containing nucleotide triphosphate hydrolases"/>
    <property type="match status" value="1"/>
</dbReference>
<evidence type="ECO:0000256" key="11">
    <source>
        <dbReference type="ARBA" id="ARBA00023134"/>
    </source>
</evidence>
<comment type="subcellular location">
    <subcellularLocation>
        <location evidence="1 16">Cell inner membrane</location>
        <topology evidence="1 16">Multi-pass membrane protein</topology>
    </subcellularLocation>
</comment>
<proteinExistence type="inferred from homology"/>
<dbReference type="GO" id="GO:0005525">
    <property type="term" value="F:GTP binding"/>
    <property type="evidence" value="ECO:0007669"/>
    <property type="project" value="UniProtKB-KW"/>
</dbReference>
<keyword evidence="12 16" id="KW-0472">Membrane</keyword>
<dbReference type="AlphaFoldDB" id="A0A844GA24"/>
<evidence type="ECO:0000256" key="10">
    <source>
        <dbReference type="ARBA" id="ARBA00023065"/>
    </source>
</evidence>
<dbReference type="InterPro" id="IPR027417">
    <property type="entry name" value="P-loop_NTPase"/>
</dbReference>
<keyword evidence="3" id="KW-1003">Cell membrane</keyword>
<keyword evidence="11 14" id="KW-0342">GTP-binding</keyword>
<evidence type="ECO:0000256" key="16">
    <source>
        <dbReference type="RuleBase" id="RU362098"/>
    </source>
</evidence>
<dbReference type="GO" id="GO:0015093">
    <property type="term" value="F:ferrous iron transmembrane transporter activity"/>
    <property type="evidence" value="ECO:0007669"/>
    <property type="project" value="UniProtKB-UniRule"/>
</dbReference>
<feature type="domain" description="FeoB-type G" evidence="17">
    <location>
        <begin position="5"/>
        <end position="167"/>
    </location>
</feature>
<comment type="similarity">
    <text evidence="16">Belongs to the TRAFAC class TrmE-Era-EngA-EngB-Septin-like GTPase superfamily. FeoB GTPase (TC 9.A.8) family.</text>
</comment>
<comment type="caution">
    <text evidence="18">The sequence shown here is derived from an EMBL/GenBank/DDBJ whole genome shotgun (WGS) entry which is preliminary data.</text>
</comment>
<evidence type="ECO:0000256" key="14">
    <source>
        <dbReference type="PIRSR" id="PIRSR603373-1"/>
    </source>
</evidence>
<feature type="binding site" evidence="14">
    <location>
        <begin position="12"/>
        <end position="19"/>
    </location>
    <ligand>
        <name>GTP</name>
        <dbReference type="ChEBI" id="CHEBI:37565"/>
        <label>1</label>
    </ligand>
</feature>
<feature type="binding site" evidence="15">
    <location>
        <position position="23"/>
    </location>
    <ligand>
        <name>Mg(2+)</name>
        <dbReference type="ChEBI" id="CHEBI:18420"/>
        <label>2</label>
    </ligand>
</feature>
<evidence type="ECO:0000256" key="2">
    <source>
        <dbReference type="ARBA" id="ARBA00022448"/>
    </source>
</evidence>
<feature type="transmembrane region" description="Helical" evidence="16">
    <location>
        <begin position="432"/>
        <end position="453"/>
    </location>
</feature>
<evidence type="ECO:0000256" key="13">
    <source>
        <dbReference type="NCBIfam" id="TIGR00437"/>
    </source>
</evidence>
<evidence type="ECO:0000256" key="4">
    <source>
        <dbReference type="ARBA" id="ARBA00022496"/>
    </source>
</evidence>
<dbReference type="GO" id="GO:0046872">
    <property type="term" value="F:metal ion binding"/>
    <property type="evidence" value="ECO:0007669"/>
    <property type="project" value="UniProtKB-KW"/>
</dbReference>
<feature type="transmembrane region" description="Helical" evidence="16">
    <location>
        <begin position="400"/>
        <end position="420"/>
    </location>
</feature>
<organism evidence="18 19">
    <name type="scientific">Victivallis lenta</name>
    <dbReference type="NCBI Taxonomy" id="2606640"/>
    <lineage>
        <taxon>Bacteria</taxon>
        <taxon>Pseudomonadati</taxon>
        <taxon>Lentisphaerota</taxon>
        <taxon>Lentisphaeria</taxon>
        <taxon>Victivallales</taxon>
        <taxon>Victivallaceae</taxon>
        <taxon>Victivallis</taxon>
    </lineage>
</organism>
<feature type="binding site" evidence="14">
    <location>
        <begin position="118"/>
        <end position="121"/>
    </location>
    <ligand>
        <name>GTP</name>
        <dbReference type="ChEBI" id="CHEBI:37565"/>
        <label>1</label>
    </ligand>
</feature>
<feature type="binding site" evidence="14">
    <location>
        <begin position="58"/>
        <end position="61"/>
    </location>
    <ligand>
        <name>GTP</name>
        <dbReference type="ChEBI" id="CHEBI:37565"/>
        <label>1</label>
    </ligand>
</feature>
<keyword evidence="6 16" id="KW-0812">Transmembrane</keyword>
<keyword evidence="2 16" id="KW-0813">Transport</keyword>
<keyword evidence="4 16" id="KW-0410">Iron transport</keyword>
<evidence type="ECO:0000256" key="12">
    <source>
        <dbReference type="ARBA" id="ARBA00023136"/>
    </source>
</evidence>
<evidence type="ECO:0000313" key="19">
    <source>
        <dbReference type="Proteomes" id="UP000435649"/>
    </source>
</evidence>
<comment type="function">
    <text evidence="16">Probable transporter of a GTP-driven Fe(2+) uptake system.</text>
</comment>
<dbReference type="NCBIfam" id="TIGR00437">
    <property type="entry name" value="feoB"/>
    <property type="match status" value="1"/>
</dbReference>
<evidence type="ECO:0000256" key="15">
    <source>
        <dbReference type="PIRSR" id="PIRSR603373-2"/>
    </source>
</evidence>
<gene>
    <name evidence="18" type="primary">feoB</name>
    <name evidence="18" type="ORF">FYJ85_19665</name>
</gene>
<evidence type="ECO:0000256" key="7">
    <source>
        <dbReference type="ARBA" id="ARBA00022741"/>
    </source>
</evidence>
<feature type="binding site" evidence="15">
    <location>
        <position position="26"/>
    </location>
    <ligand>
        <name>Mg(2+)</name>
        <dbReference type="ChEBI" id="CHEBI:18420"/>
        <label>2</label>
    </ligand>
</feature>
<dbReference type="FunFam" id="3.40.50.300:FF:000426">
    <property type="entry name" value="Ferrous iron transport protein B"/>
    <property type="match status" value="1"/>
</dbReference>
<evidence type="ECO:0000313" key="18">
    <source>
        <dbReference type="EMBL" id="MST99248.1"/>
    </source>
</evidence>
<dbReference type="EMBL" id="VUNS01000032">
    <property type="protein sequence ID" value="MST99248.1"/>
    <property type="molecule type" value="Genomic_DNA"/>
</dbReference>
<dbReference type="InterPro" id="IPR011640">
    <property type="entry name" value="Fe2_transport_prot_B_C"/>
</dbReference>
<reference evidence="18 19" key="1">
    <citation type="submission" date="2019-08" db="EMBL/GenBank/DDBJ databases">
        <title>In-depth cultivation of the pig gut microbiome towards novel bacterial diversity and tailored functional studies.</title>
        <authorList>
            <person name="Wylensek D."/>
            <person name="Hitch T.C.A."/>
            <person name="Clavel T."/>
        </authorList>
    </citation>
    <scope>NUCLEOTIDE SEQUENCE [LARGE SCALE GENOMIC DNA]</scope>
    <source>
        <strain evidence="18 19">BBE-744-WT-12</strain>
    </source>
</reference>
<evidence type="ECO:0000256" key="5">
    <source>
        <dbReference type="ARBA" id="ARBA00022519"/>
    </source>
</evidence>
<feature type="transmembrane region" description="Helical" evidence="16">
    <location>
        <begin position="686"/>
        <end position="709"/>
    </location>
</feature>
<dbReference type="SUPFAM" id="SSF52540">
    <property type="entry name" value="P-loop containing nucleoside triphosphate hydrolases"/>
    <property type="match status" value="1"/>
</dbReference>
<evidence type="ECO:0000256" key="1">
    <source>
        <dbReference type="ARBA" id="ARBA00004429"/>
    </source>
</evidence>
<dbReference type="Pfam" id="PF17910">
    <property type="entry name" value="FeoB_Cyto"/>
    <property type="match status" value="1"/>
</dbReference>
<dbReference type="PRINTS" id="PR00326">
    <property type="entry name" value="GTP1OBG"/>
</dbReference>
<keyword evidence="8 16" id="KW-1133">Transmembrane helix</keyword>
<feature type="transmembrane region" description="Helical" evidence="16">
    <location>
        <begin position="349"/>
        <end position="373"/>
    </location>
</feature>
<dbReference type="GO" id="GO:0005886">
    <property type="term" value="C:plasma membrane"/>
    <property type="evidence" value="ECO:0007669"/>
    <property type="project" value="UniProtKB-SubCell"/>
</dbReference>
<dbReference type="PANTHER" id="PTHR43185">
    <property type="entry name" value="FERROUS IRON TRANSPORT PROTEIN B"/>
    <property type="match status" value="1"/>
</dbReference>
<dbReference type="Pfam" id="PF02421">
    <property type="entry name" value="FeoB_N"/>
    <property type="match status" value="1"/>
</dbReference>
<dbReference type="Proteomes" id="UP000435649">
    <property type="component" value="Unassembled WGS sequence"/>
</dbReference>
<keyword evidence="5" id="KW-0997">Cell inner membrane</keyword>
<name>A0A844GA24_9BACT</name>
<sequence>MESKVFRIALAGNPNCGKTTIFNRLTGTRQHVGNYPGVTVERKTGSCRINDFRVEIVDLPGIYSLSSSSPEEKVAFQELLKGDIDLILNIIDAGNAQRNMYLTTQLTELDIPMLLAFNMIDDAEKQGLVFDFQKLEGFFGSPIVPTVGSTGTGLEELRRKIYEIGRDPSPQRPVKPKYGPKTDEAIRALTAGIEALNLPETKRIPARYFAIKVLEDDPEICLRPEFAAFCSEAAEWRKQISARNGMNSRTLMADFRYGVIAGACREAITISNDRRRQLSDVIDKYVTNRFLGVPIFLLMMYLVFQFTFAVGQYPMDWLEAFFGWLGRTVNEVWPVGQAEFLQRLLVEGIIGGVGGVLVFLPNILLLFLSIAILEGTGYMARAAFIMDGFMHKFGLHGKSFIPMLLGFGCSVPAVMATRTIDNESDRKTTIMVVPFMSCGARLPIYAMLIPAFFPEKFQALTMWIIYLIGIVVALGCALLLKSTIFKGEGEVFVMELPPYRWPTLRSILILMWEKTSMYLHKAGTLILLASILLFVINTFPEKKSFSVDYPAEIAKVEHSVASEEEKAGELSRLNAEQKGELLEYSIAGRIGKGLEVVMKPLGFDWKVSSALIGAFAAKELFVAQLGILYSVEDAESEESTLQSALQKNYTPLQGFCIMLFCLLTVPCIATMAVVRREANSWKFMFAQIALYTVIAYVVTLVVFQAGSVLDIGTKPFLPPVRETAIVRQAMPDGGMR</sequence>
<feature type="binding site" evidence="15">
    <location>
        <position position="27"/>
    </location>
    <ligand>
        <name>Mg(2+)</name>
        <dbReference type="ChEBI" id="CHEBI:18420"/>
        <label>2</label>
    </ligand>
</feature>
<evidence type="ECO:0000256" key="6">
    <source>
        <dbReference type="ARBA" id="ARBA00022692"/>
    </source>
</evidence>
<evidence type="ECO:0000256" key="3">
    <source>
        <dbReference type="ARBA" id="ARBA00022475"/>
    </source>
</evidence>